<reference evidence="1 2" key="1">
    <citation type="submission" date="2020-08" db="EMBL/GenBank/DDBJ databases">
        <title>Genome public.</title>
        <authorList>
            <person name="Liu C."/>
            <person name="Sun Q."/>
        </authorList>
    </citation>
    <scope>NUCLEOTIDE SEQUENCE [LARGE SCALE GENOMIC DNA]</scope>
    <source>
        <strain evidence="1 2">BX4</strain>
    </source>
</reference>
<name>A0ABR7F208_9FIRM</name>
<proteinExistence type="predicted"/>
<sequence length="227" mass="26223">MPNKLPKFLDNHKICIICEGNEEYEYLKRLKDLKVWNEQYDISLVNAGGNGNIPARYQDRYQNGADELVLVFCDTEKKPHEQYEDIKRKINEFHGVDSAANEVIIFGNPCTMQIISKHWTDENLKSPAKPVNAPLIKEYTGVENYKGRADQINEVMKYVTVENYKDMSKRVNKLDSDDTVTGSSNFGKFIKLFESDDSGWIEEINMQIEEDLYEKDGIKTTGYTKID</sequence>
<keyword evidence="2" id="KW-1185">Reference proteome</keyword>
<evidence type="ECO:0000313" key="2">
    <source>
        <dbReference type="Proteomes" id="UP000597877"/>
    </source>
</evidence>
<comment type="caution">
    <text evidence="1">The sequence shown here is derived from an EMBL/GenBank/DDBJ whole genome shotgun (WGS) entry which is preliminary data.</text>
</comment>
<protein>
    <recommendedName>
        <fullName evidence="3">RloB-like protein</fullName>
    </recommendedName>
</protein>
<dbReference type="Proteomes" id="UP000597877">
    <property type="component" value="Unassembled WGS sequence"/>
</dbReference>
<dbReference type="RefSeq" id="WP_118589429.1">
    <property type="nucleotide sequence ID" value="NZ_JACOOZ010000004.1"/>
</dbReference>
<evidence type="ECO:0008006" key="3">
    <source>
        <dbReference type="Google" id="ProtNLM"/>
    </source>
</evidence>
<gene>
    <name evidence="1" type="ORF">H8S00_06410</name>
</gene>
<evidence type="ECO:0000313" key="1">
    <source>
        <dbReference type="EMBL" id="MBC5667611.1"/>
    </source>
</evidence>
<dbReference type="EMBL" id="JACOOZ010000004">
    <property type="protein sequence ID" value="MBC5667611.1"/>
    <property type="molecule type" value="Genomic_DNA"/>
</dbReference>
<accession>A0ABR7F208</accession>
<organism evidence="1 2">
    <name type="scientific">Eubacterium segne</name>
    <dbReference type="NCBI Taxonomy" id="2763045"/>
    <lineage>
        <taxon>Bacteria</taxon>
        <taxon>Bacillati</taxon>
        <taxon>Bacillota</taxon>
        <taxon>Clostridia</taxon>
        <taxon>Eubacteriales</taxon>
        <taxon>Eubacteriaceae</taxon>
        <taxon>Eubacterium</taxon>
    </lineage>
</organism>